<evidence type="ECO:0000256" key="1">
    <source>
        <dbReference type="SAM" id="Phobius"/>
    </source>
</evidence>
<keyword evidence="2" id="KW-0675">Receptor</keyword>
<comment type="caution">
    <text evidence="2">The sequence shown here is derived from an EMBL/GenBank/DDBJ whole genome shotgun (WGS) entry which is preliminary data.</text>
</comment>
<dbReference type="EMBL" id="JYDJ01000453">
    <property type="protein sequence ID" value="KRX35300.1"/>
    <property type="molecule type" value="Genomic_DNA"/>
</dbReference>
<proteinExistence type="predicted"/>
<protein>
    <submittedName>
        <fullName evidence="2">Receptor expression-enhancing protein 5</fullName>
    </submittedName>
</protein>
<dbReference type="Proteomes" id="UP000055048">
    <property type="component" value="Unassembled WGS sequence"/>
</dbReference>
<sequence>MISSMQLAIKTHWLERFLVKLKKKVVKVVMKLQNYWQITSAEVLCNLCFYYPAMKTIMEIAVEEKLNFNQWLFYWVTFGLFAIGDFFAHFIGRRGAEKLNEKLVKLSCVQHPTDDHTGNKTANEE</sequence>
<gene>
    <name evidence="2" type="primary">REEP5</name>
    <name evidence="2" type="ORF">T05_6300</name>
</gene>
<keyword evidence="1" id="KW-1133">Transmembrane helix</keyword>
<reference evidence="2 3" key="1">
    <citation type="submission" date="2015-01" db="EMBL/GenBank/DDBJ databases">
        <title>Evolution of Trichinella species and genotypes.</title>
        <authorList>
            <person name="Korhonen P.K."/>
            <person name="Edoardo P."/>
            <person name="Giuseppe L.R."/>
            <person name="Gasser R.B."/>
        </authorList>
    </citation>
    <scope>NUCLEOTIDE SEQUENCE [LARGE SCALE GENOMIC DNA]</scope>
    <source>
        <strain evidence="2">ISS417</strain>
    </source>
</reference>
<organism evidence="2 3">
    <name type="scientific">Trichinella murrelli</name>
    <dbReference type="NCBI Taxonomy" id="144512"/>
    <lineage>
        <taxon>Eukaryota</taxon>
        <taxon>Metazoa</taxon>
        <taxon>Ecdysozoa</taxon>
        <taxon>Nematoda</taxon>
        <taxon>Enoplea</taxon>
        <taxon>Dorylaimia</taxon>
        <taxon>Trichinellida</taxon>
        <taxon>Trichinellidae</taxon>
        <taxon>Trichinella</taxon>
    </lineage>
</organism>
<evidence type="ECO:0000313" key="2">
    <source>
        <dbReference type="EMBL" id="KRX35300.1"/>
    </source>
</evidence>
<dbReference type="AlphaFoldDB" id="A0A0V0T8E0"/>
<name>A0A0V0T8E0_9BILA</name>
<keyword evidence="1" id="KW-0812">Transmembrane</keyword>
<keyword evidence="3" id="KW-1185">Reference proteome</keyword>
<keyword evidence="1" id="KW-0472">Membrane</keyword>
<evidence type="ECO:0000313" key="3">
    <source>
        <dbReference type="Proteomes" id="UP000055048"/>
    </source>
</evidence>
<accession>A0A0V0T8E0</accession>
<feature type="transmembrane region" description="Helical" evidence="1">
    <location>
        <begin position="32"/>
        <end position="52"/>
    </location>
</feature>
<feature type="transmembrane region" description="Helical" evidence="1">
    <location>
        <begin position="72"/>
        <end position="92"/>
    </location>
</feature>